<keyword evidence="4" id="KW-1185">Reference proteome</keyword>
<feature type="region of interest" description="Disordered" evidence="2">
    <location>
        <begin position="549"/>
        <end position="654"/>
    </location>
</feature>
<feature type="region of interest" description="Disordered" evidence="2">
    <location>
        <begin position="672"/>
        <end position="710"/>
    </location>
</feature>
<gene>
    <name evidence="3" type="ORF">AMTR_s00122p00134120</name>
</gene>
<reference evidence="4" key="1">
    <citation type="journal article" date="2013" name="Science">
        <title>The Amborella genome and the evolution of flowering plants.</title>
        <authorList>
            <consortium name="Amborella Genome Project"/>
        </authorList>
    </citation>
    <scope>NUCLEOTIDE SEQUENCE [LARGE SCALE GENOMIC DNA]</scope>
</reference>
<evidence type="ECO:0000256" key="2">
    <source>
        <dbReference type="SAM" id="MobiDB-lite"/>
    </source>
</evidence>
<dbReference type="PANTHER" id="PTHR33427">
    <property type="entry name" value="HNH ENDONUCLEASE"/>
    <property type="match status" value="1"/>
</dbReference>
<feature type="compositionally biased region" description="Basic and acidic residues" evidence="2">
    <location>
        <begin position="614"/>
        <end position="628"/>
    </location>
</feature>
<feature type="coiled-coil region" evidence="1">
    <location>
        <begin position="321"/>
        <end position="362"/>
    </location>
</feature>
<evidence type="ECO:0008006" key="5">
    <source>
        <dbReference type="Google" id="ProtNLM"/>
    </source>
</evidence>
<feature type="coiled-coil region" evidence="1">
    <location>
        <begin position="519"/>
        <end position="546"/>
    </location>
</feature>
<feature type="region of interest" description="Disordered" evidence="2">
    <location>
        <begin position="440"/>
        <end position="480"/>
    </location>
</feature>
<protein>
    <recommendedName>
        <fullName evidence="5">HNH nuclease domain-containing protein</fullName>
    </recommendedName>
</protein>
<feature type="compositionally biased region" description="Basic and acidic residues" evidence="2">
    <location>
        <begin position="553"/>
        <end position="589"/>
    </location>
</feature>
<evidence type="ECO:0000313" key="3">
    <source>
        <dbReference type="EMBL" id="ERM97088.1"/>
    </source>
</evidence>
<sequence>MLSAQVLPEEAMTSNILKFSDEEMMVDEGLGYPRAYGKLCKYPHLVNPYSQGPPSTYIPYILHPQDVLRARELNQMFPVVETEGKAAVNAKRYADLLWKRLDHLGNAGFDPTKFRVDPYGNVLFYHADPASPLAWEIDHWFPISRGGKTVTSNLRLLQWQVCQKKNNKLEFLMPWWDLQLGISVDQFLSVFASRNSDFRQRAFYLLFSDGENEQYDVSEIIQCHSFPQHFKEKKRQVGLAPAAIVHSGRDPNFSVLKSLDINRTPRPNTSAIALSSPARNGLVEEDETLCKAIQRFGPHALKENDLPDNNRERHMTMFTDIQKQKEEVAKKQAEILKLDEELIELKEKNDAERTALQDLECVLIRRRRRVEKCRRLAEAQSSYRAVLEKMIRDAMHQSIVYKEQSRLNQAAANALRARLEAQKAICDSSEKELHRLFKQREEIENQIKPDMEKARKRSRKDDPSINESPHKPILSLPEAPRRKTLQKQLRIFLAEEQKASQEGLPQGFKPEQLDEYDNKSAMEISNKKANLEISEIEEEEELENKLKSLAIKENCKSRSMKENNQKSRWVSEEEEAEERKRTGRGHIERWLQILLENTEEGSLSDATEAPQKSNEAEESHKDTQKPENELASDQNHNLAPLSVGESSSAREKIKETDESLLIGLKLICNDLEQQVEDKEGKGDGMKREKDGSEGKNLEKGGRELIVNGRTSLERDSGASVECRKSLERCGGGEIVESMKNSERGGGEAVGKYNKGFGSSSRSFGGREKGAGDRNGLGRSESARIFGHIPPSPSAIWGMRKGVDCIGKKPTVVGSDDDDNAVITGTTIKASIKQCTQAIKKAVKK</sequence>
<dbReference type="HOGENOM" id="CLU_022642_0_0_1"/>
<proteinExistence type="predicted"/>
<dbReference type="AlphaFoldDB" id="W1NN92"/>
<dbReference type="OMA" id="IDHWFPI"/>
<organism evidence="3 4">
    <name type="scientific">Amborella trichopoda</name>
    <dbReference type="NCBI Taxonomy" id="13333"/>
    <lineage>
        <taxon>Eukaryota</taxon>
        <taxon>Viridiplantae</taxon>
        <taxon>Streptophyta</taxon>
        <taxon>Embryophyta</taxon>
        <taxon>Tracheophyta</taxon>
        <taxon>Spermatophyta</taxon>
        <taxon>Magnoliopsida</taxon>
        <taxon>Amborellales</taxon>
        <taxon>Amborellaceae</taxon>
        <taxon>Amborella</taxon>
    </lineage>
</organism>
<keyword evidence="1" id="KW-0175">Coiled coil</keyword>
<feature type="compositionally biased region" description="Basic and acidic residues" evidence="2">
    <location>
        <begin position="675"/>
        <end position="702"/>
    </location>
</feature>
<evidence type="ECO:0000256" key="1">
    <source>
        <dbReference type="SAM" id="Coils"/>
    </source>
</evidence>
<name>W1NN92_AMBTC</name>
<dbReference type="Gramene" id="ERM97088">
    <property type="protein sequence ID" value="ERM97088"/>
    <property type="gene ID" value="AMTR_s00122p00134120"/>
</dbReference>
<accession>W1NN92</accession>
<dbReference type="eggNOG" id="ENOG502QTZ1">
    <property type="taxonomic scope" value="Eukaryota"/>
</dbReference>
<evidence type="ECO:0000313" key="4">
    <source>
        <dbReference type="Proteomes" id="UP000017836"/>
    </source>
</evidence>
<feature type="compositionally biased region" description="Polar residues" evidence="2">
    <location>
        <begin position="600"/>
        <end position="613"/>
    </location>
</feature>
<dbReference type="PANTHER" id="PTHR33427:SF2">
    <property type="entry name" value="TRICHOHYALIN"/>
    <property type="match status" value="1"/>
</dbReference>
<feature type="region of interest" description="Disordered" evidence="2">
    <location>
        <begin position="759"/>
        <end position="786"/>
    </location>
</feature>
<dbReference type="EMBL" id="KI396610">
    <property type="protein sequence ID" value="ERM97088.1"/>
    <property type="molecule type" value="Genomic_DNA"/>
</dbReference>
<dbReference type="OrthoDB" id="608866at2759"/>
<feature type="compositionally biased region" description="Basic and acidic residues" evidence="2">
    <location>
        <begin position="440"/>
        <end position="463"/>
    </location>
</feature>
<dbReference type="STRING" id="13333.W1NN92"/>
<dbReference type="Proteomes" id="UP000017836">
    <property type="component" value="Unassembled WGS sequence"/>
</dbReference>